<name>A0A550CGZ8_9AGAR</name>
<feature type="region of interest" description="Disordered" evidence="1">
    <location>
        <begin position="280"/>
        <end position="360"/>
    </location>
</feature>
<keyword evidence="3" id="KW-1185">Reference proteome</keyword>
<feature type="region of interest" description="Disordered" evidence="1">
    <location>
        <begin position="120"/>
        <end position="142"/>
    </location>
</feature>
<dbReference type="STRING" id="97359.A0A550CGZ8"/>
<proteinExistence type="predicted"/>
<dbReference type="EMBL" id="VDMD01000008">
    <property type="protein sequence ID" value="TRM64063.1"/>
    <property type="molecule type" value="Genomic_DNA"/>
</dbReference>
<accession>A0A550CGZ8</accession>
<feature type="compositionally biased region" description="Low complexity" evidence="1">
    <location>
        <begin position="120"/>
        <end position="134"/>
    </location>
</feature>
<sequence length="470" mass="51587">MEDEADWCASCGRQLAAKRVTETIRVPAPNQPARSGTVRQKGRKQQSQPQPQPQTILKQRTFYDNTPLPLYCSDRCQLADLQSPSRSGALPIGHNPTRHPWALDDDDASLVPDCAVDDLSSVDSASSSSTSSTDGPAPELALRDMDPSLATIFKGYDFGDMPFHPATAPPAVRPASRAPRRKRDLDAEYCNGVIMSGRRLQEWVHPEQPKQSRPAYPLPYPPGYTPPASTTTASTSPKNKDGVIPGWNDGTNAWRASIYNLSSRSDVGSRDLSDHYAYGTQVASTHRSTTGVVPPSSAPRRPRPSPPPRPPTTVRTDPDALLLSKFSAPFSKRTESRQNLNLSSSLSTSPDASSSTMPEYREKRLVAKGAEKALLVPNVTLKVRRTSTSRTGSSLPNTRSPLSFTPLATSDEDAETDDDDVTLTEDQLSELKLTDKPKRPTIESRPWSYDGYKTYTAMPLKRDVGSLWRW</sequence>
<comment type="caution">
    <text evidence="2">The sequence shown here is derived from an EMBL/GenBank/DDBJ whole genome shotgun (WGS) entry which is preliminary data.</text>
</comment>
<evidence type="ECO:0000256" key="1">
    <source>
        <dbReference type="SAM" id="MobiDB-lite"/>
    </source>
</evidence>
<evidence type="ECO:0000313" key="2">
    <source>
        <dbReference type="EMBL" id="TRM64063.1"/>
    </source>
</evidence>
<reference evidence="2 3" key="1">
    <citation type="journal article" date="2019" name="New Phytol.">
        <title>Comparative genomics reveals unique wood-decay strategies and fruiting body development in the Schizophyllaceae.</title>
        <authorList>
            <person name="Almasi E."/>
            <person name="Sahu N."/>
            <person name="Krizsan K."/>
            <person name="Balint B."/>
            <person name="Kovacs G.M."/>
            <person name="Kiss B."/>
            <person name="Cseklye J."/>
            <person name="Drula E."/>
            <person name="Henrissat B."/>
            <person name="Nagy I."/>
            <person name="Chovatia M."/>
            <person name="Adam C."/>
            <person name="LaButti K."/>
            <person name="Lipzen A."/>
            <person name="Riley R."/>
            <person name="Grigoriev I.V."/>
            <person name="Nagy L.G."/>
        </authorList>
    </citation>
    <scope>NUCLEOTIDE SEQUENCE [LARGE SCALE GENOMIC DNA]</scope>
    <source>
        <strain evidence="2 3">NL-1724</strain>
    </source>
</reference>
<feature type="compositionally biased region" description="Low complexity" evidence="1">
    <location>
        <begin position="340"/>
        <end position="355"/>
    </location>
</feature>
<feature type="region of interest" description="Disordered" evidence="1">
    <location>
        <begin position="22"/>
        <end position="60"/>
    </location>
</feature>
<feature type="compositionally biased region" description="Polar residues" evidence="1">
    <location>
        <begin position="395"/>
        <end position="408"/>
    </location>
</feature>
<feature type="region of interest" description="Disordered" evidence="1">
    <location>
        <begin position="165"/>
        <end position="184"/>
    </location>
</feature>
<gene>
    <name evidence="2" type="ORF">BD626DRAFT_547795</name>
</gene>
<feature type="compositionally biased region" description="Low complexity" evidence="1">
    <location>
        <begin position="226"/>
        <end position="237"/>
    </location>
</feature>
<evidence type="ECO:0000313" key="3">
    <source>
        <dbReference type="Proteomes" id="UP000320762"/>
    </source>
</evidence>
<feature type="region of interest" description="Disordered" evidence="1">
    <location>
        <begin position="202"/>
        <end position="247"/>
    </location>
</feature>
<dbReference type="AlphaFoldDB" id="A0A550CGZ8"/>
<feature type="compositionally biased region" description="Acidic residues" evidence="1">
    <location>
        <begin position="410"/>
        <end position="423"/>
    </location>
</feature>
<feature type="compositionally biased region" description="Pro residues" evidence="1">
    <location>
        <begin position="216"/>
        <end position="225"/>
    </location>
</feature>
<feature type="compositionally biased region" description="Polar residues" evidence="1">
    <location>
        <begin position="281"/>
        <end position="291"/>
    </location>
</feature>
<protein>
    <submittedName>
        <fullName evidence="2">Uncharacterized protein</fullName>
    </submittedName>
</protein>
<feature type="region of interest" description="Disordered" evidence="1">
    <location>
        <begin position="385"/>
        <end position="427"/>
    </location>
</feature>
<dbReference type="OrthoDB" id="3365472at2759"/>
<organism evidence="2 3">
    <name type="scientific">Schizophyllum amplum</name>
    <dbReference type="NCBI Taxonomy" id="97359"/>
    <lineage>
        <taxon>Eukaryota</taxon>
        <taxon>Fungi</taxon>
        <taxon>Dikarya</taxon>
        <taxon>Basidiomycota</taxon>
        <taxon>Agaricomycotina</taxon>
        <taxon>Agaricomycetes</taxon>
        <taxon>Agaricomycetidae</taxon>
        <taxon>Agaricales</taxon>
        <taxon>Schizophyllaceae</taxon>
        <taxon>Schizophyllum</taxon>
    </lineage>
</organism>
<dbReference type="Proteomes" id="UP000320762">
    <property type="component" value="Unassembled WGS sequence"/>
</dbReference>